<keyword evidence="2" id="KW-1185">Reference proteome</keyword>
<dbReference type="RefSeq" id="XP_070898188.1">
    <property type="nucleotide sequence ID" value="XM_071040422.1"/>
</dbReference>
<dbReference type="EMBL" id="JBFXLR010000026">
    <property type="protein sequence ID" value="KAL2848280.1"/>
    <property type="molecule type" value="Genomic_DNA"/>
</dbReference>
<dbReference type="Proteomes" id="UP001610444">
    <property type="component" value="Unassembled WGS sequence"/>
</dbReference>
<gene>
    <name evidence="1" type="ORF">BJX68DRAFT_238809</name>
</gene>
<protein>
    <recommendedName>
        <fullName evidence="3">Secreted protein</fullName>
    </recommendedName>
</protein>
<accession>A0ABR4K7J8</accession>
<name>A0ABR4K7J8_9EURO</name>
<proteinExistence type="predicted"/>
<dbReference type="GeneID" id="98155586"/>
<sequence length="79" mass="8948">MRSVRRVPAVLLVLPCVRDSWQEHCWSLLLSVVMISECHRGPSSTHSSLLRIPNAITRHTSFLPQMITHALKHPDEGDP</sequence>
<reference evidence="1 2" key="1">
    <citation type="submission" date="2024-07" db="EMBL/GenBank/DDBJ databases">
        <title>Section-level genome sequencing and comparative genomics of Aspergillus sections Usti and Cavernicolus.</title>
        <authorList>
            <consortium name="Lawrence Berkeley National Laboratory"/>
            <person name="Nybo J.L."/>
            <person name="Vesth T.C."/>
            <person name="Theobald S."/>
            <person name="Frisvad J.C."/>
            <person name="Larsen T.O."/>
            <person name="Kjaerboelling I."/>
            <person name="Rothschild-Mancinelli K."/>
            <person name="Lyhne E.K."/>
            <person name="Kogle M.E."/>
            <person name="Barry K."/>
            <person name="Clum A."/>
            <person name="Na H."/>
            <person name="Ledsgaard L."/>
            <person name="Lin J."/>
            <person name="Lipzen A."/>
            <person name="Kuo A."/>
            <person name="Riley R."/>
            <person name="Mondo S."/>
            <person name="LaButti K."/>
            <person name="Haridas S."/>
            <person name="Pangalinan J."/>
            <person name="Salamov A.A."/>
            <person name="Simmons B.A."/>
            <person name="Magnuson J.K."/>
            <person name="Chen J."/>
            <person name="Drula E."/>
            <person name="Henrissat B."/>
            <person name="Wiebenga A."/>
            <person name="Lubbers R.J."/>
            <person name="Gomes A.C."/>
            <person name="Macurrencykelacurrency M.R."/>
            <person name="Stajich J."/>
            <person name="Grigoriev I.V."/>
            <person name="Mortensen U.H."/>
            <person name="De vries R.P."/>
            <person name="Baker S.E."/>
            <person name="Andersen M.R."/>
        </authorList>
    </citation>
    <scope>NUCLEOTIDE SEQUENCE [LARGE SCALE GENOMIC DNA]</scope>
    <source>
        <strain evidence="1 2">CBS 756.74</strain>
    </source>
</reference>
<evidence type="ECO:0000313" key="1">
    <source>
        <dbReference type="EMBL" id="KAL2848280.1"/>
    </source>
</evidence>
<organism evidence="1 2">
    <name type="scientific">Aspergillus pseudodeflectus</name>
    <dbReference type="NCBI Taxonomy" id="176178"/>
    <lineage>
        <taxon>Eukaryota</taxon>
        <taxon>Fungi</taxon>
        <taxon>Dikarya</taxon>
        <taxon>Ascomycota</taxon>
        <taxon>Pezizomycotina</taxon>
        <taxon>Eurotiomycetes</taxon>
        <taxon>Eurotiomycetidae</taxon>
        <taxon>Eurotiales</taxon>
        <taxon>Aspergillaceae</taxon>
        <taxon>Aspergillus</taxon>
        <taxon>Aspergillus subgen. Nidulantes</taxon>
    </lineage>
</organism>
<comment type="caution">
    <text evidence="1">The sequence shown here is derived from an EMBL/GenBank/DDBJ whole genome shotgun (WGS) entry which is preliminary data.</text>
</comment>
<evidence type="ECO:0008006" key="3">
    <source>
        <dbReference type="Google" id="ProtNLM"/>
    </source>
</evidence>
<evidence type="ECO:0000313" key="2">
    <source>
        <dbReference type="Proteomes" id="UP001610444"/>
    </source>
</evidence>